<name>A0A6J6J7V3_9ZZZZ</name>
<dbReference type="InterPro" id="IPR020904">
    <property type="entry name" value="Sc_DH/Rdtase_CS"/>
</dbReference>
<dbReference type="PANTHER" id="PTHR44196:SF1">
    <property type="entry name" value="DEHYDROGENASE_REDUCTASE SDR FAMILY MEMBER 7B"/>
    <property type="match status" value="1"/>
</dbReference>
<gene>
    <name evidence="3" type="ORF">UFOPK2032_00753</name>
</gene>
<dbReference type="PANTHER" id="PTHR44196">
    <property type="entry name" value="DEHYDROGENASE/REDUCTASE SDR FAMILY MEMBER 7B"/>
    <property type="match status" value="1"/>
</dbReference>
<evidence type="ECO:0000256" key="1">
    <source>
        <dbReference type="ARBA" id="ARBA00006484"/>
    </source>
</evidence>
<accession>A0A6J6J7V3</accession>
<dbReference type="PRINTS" id="PR00080">
    <property type="entry name" value="SDRFAMILY"/>
</dbReference>
<dbReference type="PROSITE" id="PS00061">
    <property type="entry name" value="ADH_SHORT"/>
    <property type="match status" value="1"/>
</dbReference>
<dbReference type="InterPro" id="IPR036291">
    <property type="entry name" value="NAD(P)-bd_dom_sf"/>
</dbReference>
<dbReference type="AlphaFoldDB" id="A0A6J6J7V3"/>
<dbReference type="CDD" id="cd05233">
    <property type="entry name" value="SDR_c"/>
    <property type="match status" value="1"/>
</dbReference>
<dbReference type="Pfam" id="PF00106">
    <property type="entry name" value="adh_short"/>
    <property type="match status" value="1"/>
</dbReference>
<dbReference type="EMBL" id="CAEZVM010000026">
    <property type="protein sequence ID" value="CAB4633051.1"/>
    <property type="molecule type" value="Genomic_DNA"/>
</dbReference>
<reference evidence="3" key="1">
    <citation type="submission" date="2020-05" db="EMBL/GenBank/DDBJ databases">
        <authorList>
            <person name="Chiriac C."/>
            <person name="Salcher M."/>
            <person name="Ghai R."/>
            <person name="Kavagutti S V."/>
        </authorList>
    </citation>
    <scope>NUCLEOTIDE SEQUENCE</scope>
</reference>
<comment type="similarity">
    <text evidence="1">Belongs to the short-chain dehydrogenases/reductases (SDR) family.</text>
</comment>
<proteinExistence type="inferred from homology"/>
<sequence>MKVSGKTLVVTGGGNGIGRAVVLNLLKSGAKVAAIDLSAEGLAETASLATSDRLSTHQVNIADLEQVVEAKAAINGVHGMVDGIINVAGIIQPFVRVNDLTYDQVRKVMDVNFYGLLYVTKTFLPELIARPEAHIANVSSMGGFVPVPGQTIYGASKAAVKLLTEGLHSELQNTNVSVTTIFPGAISTNIALNSGIMTEEQMKQMGSGPQRKTETAEVAAQMIVDGIENKRFHVVIGQDAKAMYWLSRFMPERAANLIYKNMKDLLG</sequence>
<evidence type="ECO:0000256" key="2">
    <source>
        <dbReference type="ARBA" id="ARBA00023002"/>
    </source>
</evidence>
<protein>
    <submittedName>
        <fullName evidence="3">Unannotated protein</fullName>
    </submittedName>
</protein>
<keyword evidence="2" id="KW-0560">Oxidoreductase</keyword>
<evidence type="ECO:0000313" key="3">
    <source>
        <dbReference type="EMBL" id="CAB4633051.1"/>
    </source>
</evidence>
<dbReference type="GO" id="GO:0016491">
    <property type="term" value="F:oxidoreductase activity"/>
    <property type="evidence" value="ECO:0007669"/>
    <property type="project" value="UniProtKB-KW"/>
</dbReference>
<dbReference type="GO" id="GO:0016020">
    <property type="term" value="C:membrane"/>
    <property type="evidence" value="ECO:0007669"/>
    <property type="project" value="TreeGrafter"/>
</dbReference>
<organism evidence="3">
    <name type="scientific">freshwater metagenome</name>
    <dbReference type="NCBI Taxonomy" id="449393"/>
    <lineage>
        <taxon>unclassified sequences</taxon>
        <taxon>metagenomes</taxon>
        <taxon>ecological metagenomes</taxon>
    </lineage>
</organism>
<dbReference type="PRINTS" id="PR00081">
    <property type="entry name" value="GDHRDH"/>
</dbReference>
<dbReference type="SUPFAM" id="SSF51735">
    <property type="entry name" value="NAD(P)-binding Rossmann-fold domains"/>
    <property type="match status" value="1"/>
</dbReference>
<dbReference type="InterPro" id="IPR002347">
    <property type="entry name" value="SDR_fam"/>
</dbReference>
<dbReference type="Gene3D" id="3.40.50.720">
    <property type="entry name" value="NAD(P)-binding Rossmann-like Domain"/>
    <property type="match status" value="1"/>
</dbReference>